<feature type="transmembrane region" description="Helical" evidence="1">
    <location>
        <begin position="200"/>
        <end position="220"/>
    </location>
</feature>
<evidence type="ECO:0000313" key="2">
    <source>
        <dbReference type="EMBL" id="VDM69169.1"/>
    </source>
</evidence>
<dbReference type="AlphaFoldDB" id="A0A3P7IQ77"/>
<organism evidence="2 3">
    <name type="scientific">Strongylus vulgaris</name>
    <name type="common">Blood worm</name>
    <dbReference type="NCBI Taxonomy" id="40348"/>
    <lineage>
        <taxon>Eukaryota</taxon>
        <taxon>Metazoa</taxon>
        <taxon>Ecdysozoa</taxon>
        <taxon>Nematoda</taxon>
        <taxon>Chromadorea</taxon>
        <taxon>Rhabditida</taxon>
        <taxon>Rhabditina</taxon>
        <taxon>Rhabditomorpha</taxon>
        <taxon>Strongyloidea</taxon>
        <taxon>Strongylidae</taxon>
        <taxon>Strongylus</taxon>
    </lineage>
</organism>
<proteinExistence type="predicted"/>
<evidence type="ECO:0000313" key="3">
    <source>
        <dbReference type="Proteomes" id="UP000270094"/>
    </source>
</evidence>
<keyword evidence="1" id="KW-0472">Membrane</keyword>
<dbReference type="EMBL" id="UYYB01011312">
    <property type="protein sequence ID" value="VDM69169.1"/>
    <property type="molecule type" value="Genomic_DNA"/>
</dbReference>
<feature type="transmembrane region" description="Helical" evidence="1">
    <location>
        <begin position="84"/>
        <end position="103"/>
    </location>
</feature>
<sequence>MRREFTIIFTTITVLPLTIKTGLTAFHTAVIVAIDFPNRKVVDALYIAEIVFETTTCFTFMTGSTIFAYVAIQTSRTQKSPRNTTFMSILHINLLIILCALSIMDVFPPQFSDFKYSTISPLVFLIVLVGAGSFMVILVMMILMTGMAEACNCGKRVIVESRDPVVFNSLARMFWTIPLMIAAGLFALIDYVGKRSPDPYLSTISITLLPSCILLAQFLLIPAYRTAIFCCCANNRLQNRVVPTTLIMRPLATPTSASPPGKIMTPVAT</sequence>
<gene>
    <name evidence="2" type="ORF">SVUK_LOCUS4167</name>
</gene>
<accession>A0A3P7IQ77</accession>
<feature type="transmembrane region" description="Helical" evidence="1">
    <location>
        <begin position="46"/>
        <end position="72"/>
    </location>
</feature>
<keyword evidence="1" id="KW-1133">Transmembrane helix</keyword>
<evidence type="ECO:0000256" key="1">
    <source>
        <dbReference type="SAM" id="Phobius"/>
    </source>
</evidence>
<feature type="transmembrane region" description="Helical" evidence="1">
    <location>
        <begin position="7"/>
        <end position="34"/>
    </location>
</feature>
<keyword evidence="3" id="KW-1185">Reference proteome</keyword>
<name>A0A3P7IQ77_STRVU</name>
<protein>
    <submittedName>
        <fullName evidence="2">Uncharacterized protein</fullName>
    </submittedName>
</protein>
<keyword evidence="1" id="KW-0812">Transmembrane</keyword>
<dbReference type="Proteomes" id="UP000270094">
    <property type="component" value="Unassembled WGS sequence"/>
</dbReference>
<dbReference type="OrthoDB" id="5866390at2759"/>
<feature type="transmembrane region" description="Helical" evidence="1">
    <location>
        <begin position="123"/>
        <end position="144"/>
    </location>
</feature>
<reference evidence="2 3" key="1">
    <citation type="submission" date="2018-11" db="EMBL/GenBank/DDBJ databases">
        <authorList>
            <consortium name="Pathogen Informatics"/>
        </authorList>
    </citation>
    <scope>NUCLEOTIDE SEQUENCE [LARGE SCALE GENOMIC DNA]</scope>
</reference>
<feature type="transmembrane region" description="Helical" evidence="1">
    <location>
        <begin position="165"/>
        <end position="188"/>
    </location>
</feature>